<keyword evidence="10" id="KW-0902">Two-component regulatory system</keyword>
<evidence type="ECO:0000313" key="15">
    <source>
        <dbReference type="EMBL" id="SDF74418.1"/>
    </source>
</evidence>
<dbReference type="Gene3D" id="3.30.450.20">
    <property type="entry name" value="PAS domain"/>
    <property type="match status" value="1"/>
</dbReference>
<keyword evidence="7" id="KW-0547">Nucleotide-binding</keyword>
<evidence type="ECO:0000256" key="2">
    <source>
        <dbReference type="ARBA" id="ARBA00004236"/>
    </source>
</evidence>
<gene>
    <name evidence="15" type="ORF">SAMN05660686_02159</name>
</gene>
<dbReference type="Pfam" id="PF13188">
    <property type="entry name" value="PAS_8"/>
    <property type="match status" value="1"/>
</dbReference>
<evidence type="ECO:0000256" key="10">
    <source>
        <dbReference type="ARBA" id="ARBA00023012"/>
    </source>
</evidence>
<comment type="caution">
    <text evidence="15">The sequence shown here is derived from an EMBL/GenBank/DDBJ whole genome shotgun (WGS) entry which is preliminary data.</text>
</comment>
<dbReference type="GO" id="GO:0000155">
    <property type="term" value="F:phosphorelay sensor kinase activity"/>
    <property type="evidence" value="ECO:0007669"/>
    <property type="project" value="InterPro"/>
</dbReference>
<keyword evidence="6" id="KW-0808">Transferase</keyword>
<accession>A0A8G2BJK2</accession>
<comment type="subcellular location">
    <subcellularLocation>
        <location evidence="2">Cell membrane</location>
    </subcellularLocation>
</comment>
<evidence type="ECO:0000256" key="1">
    <source>
        <dbReference type="ARBA" id="ARBA00000085"/>
    </source>
</evidence>
<evidence type="ECO:0000256" key="3">
    <source>
        <dbReference type="ARBA" id="ARBA00012438"/>
    </source>
</evidence>
<dbReference type="SMART" id="SM00388">
    <property type="entry name" value="HisKA"/>
    <property type="match status" value="1"/>
</dbReference>
<evidence type="ECO:0000256" key="13">
    <source>
        <dbReference type="SAM" id="Phobius"/>
    </source>
</evidence>
<organism evidence="15 16">
    <name type="scientific">Thalassobaculum litoreum DSM 18839</name>
    <dbReference type="NCBI Taxonomy" id="1123362"/>
    <lineage>
        <taxon>Bacteria</taxon>
        <taxon>Pseudomonadati</taxon>
        <taxon>Pseudomonadota</taxon>
        <taxon>Alphaproteobacteria</taxon>
        <taxon>Rhodospirillales</taxon>
        <taxon>Thalassobaculaceae</taxon>
        <taxon>Thalassobaculum</taxon>
    </lineage>
</organism>
<dbReference type="FunFam" id="1.10.287.130:FF:000008">
    <property type="entry name" value="Two-component sensor histidine kinase"/>
    <property type="match status" value="1"/>
</dbReference>
<dbReference type="GO" id="GO:0005524">
    <property type="term" value="F:ATP binding"/>
    <property type="evidence" value="ECO:0007669"/>
    <property type="project" value="UniProtKB-KW"/>
</dbReference>
<keyword evidence="16" id="KW-1185">Reference proteome</keyword>
<evidence type="ECO:0000256" key="6">
    <source>
        <dbReference type="ARBA" id="ARBA00022679"/>
    </source>
</evidence>
<dbReference type="PRINTS" id="PR00344">
    <property type="entry name" value="BCTRLSENSOR"/>
</dbReference>
<evidence type="ECO:0000256" key="12">
    <source>
        <dbReference type="SAM" id="MobiDB-lite"/>
    </source>
</evidence>
<keyword evidence="4" id="KW-1003">Cell membrane</keyword>
<evidence type="ECO:0000313" key="16">
    <source>
        <dbReference type="Proteomes" id="UP000198615"/>
    </source>
</evidence>
<dbReference type="Proteomes" id="UP000198615">
    <property type="component" value="Unassembled WGS sequence"/>
</dbReference>
<dbReference type="FunFam" id="3.30.565.10:FF:000006">
    <property type="entry name" value="Sensor histidine kinase WalK"/>
    <property type="match status" value="1"/>
</dbReference>
<keyword evidence="9" id="KW-0067">ATP-binding</keyword>
<dbReference type="SMART" id="SM00091">
    <property type="entry name" value="PAS"/>
    <property type="match status" value="1"/>
</dbReference>
<dbReference type="Pfam" id="PF02518">
    <property type="entry name" value="HATPase_c"/>
    <property type="match status" value="1"/>
</dbReference>
<evidence type="ECO:0000256" key="9">
    <source>
        <dbReference type="ARBA" id="ARBA00022840"/>
    </source>
</evidence>
<dbReference type="PROSITE" id="PS50109">
    <property type="entry name" value="HIS_KIN"/>
    <property type="match status" value="1"/>
</dbReference>
<dbReference type="GO" id="GO:0004721">
    <property type="term" value="F:phosphoprotein phosphatase activity"/>
    <property type="evidence" value="ECO:0007669"/>
    <property type="project" value="TreeGrafter"/>
</dbReference>
<keyword evidence="11 13" id="KW-0472">Membrane</keyword>
<dbReference type="SMART" id="SM00387">
    <property type="entry name" value="HATPase_c"/>
    <property type="match status" value="1"/>
</dbReference>
<dbReference type="Gene3D" id="1.10.287.130">
    <property type="match status" value="1"/>
</dbReference>
<dbReference type="SUPFAM" id="SSF55785">
    <property type="entry name" value="PYP-like sensor domain (PAS domain)"/>
    <property type="match status" value="1"/>
</dbReference>
<comment type="catalytic activity">
    <reaction evidence="1">
        <text>ATP + protein L-histidine = ADP + protein N-phospho-L-histidine.</text>
        <dbReference type="EC" id="2.7.13.3"/>
    </reaction>
</comment>
<dbReference type="InterPro" id="IPR003594">
    <property type="entry name" value="HATPase_dom"/>
</dbReference>
<dbReference type="InterPro" id="IPR036097">
    <property type="entry name" value="HisK_dim/P_sf"/>
</dbReference>
<dbReference type="InterPro" id="IPR004358">
    <property type="entry name" value="Sig_transdc_His_kin-like_C"/>
</dbReference>
<keyword evidence="8 15" id="KW-0418">Kinase</keyword>
<dbReference type="EMBL" id="FNBW01000006">
    <property type="protein sequence ID" value="SDF74418.1"/>
    <property type="molecule type" value="Genomic_DNA"/>
</dbReference>
<dbReference type="Pfam" id="PF00512">
    <property type="entry name" value="HisKA"/>
    <property type="match status" value="1"/>
</dbReference>
<proteinExistence type="predicted"/>
<dbReference type="PANTHER" id="PTHR45453">
    <property type="entry name" value="PHOSPHATE REGULON SENSOR PROTEIN PHOR"/>
    <property type="match status" value="1"/>
</dbReference>
<dbReference type="RefSeq" id="WP_093150193.1">
    <property type="nucleotide sequence ID" value="NZ_FNBW01000006.1"/>
</dbReference>
<reference evidence="15 16" key="1">
    <citation type="submission" date="2016-10" db="EMBL/GenBank/DDBJ databases">
        <authorList>
            <person name="Varghese N."/>
            <person name="Submissions S."/>
        </authorList>
    </citation>
    <scope>NUCLEOTIDE SEQUENCE [LARGE SCALE GENOMIC DNA]</scope>
    <source>
        <strain evidence="15 16">DSM 18839</strain>
    </source>
</reference>
<dbReference type="Gene3D" id="3.30.565.10">
    <property type="entry name" value="Histidine kinase-like ATPase, C-terminal domain"/>
    <property type="match status" value="1"/>
</dbReference>
<dbReference type="InterPro" id="IPR035965">
    <property type="entry name" value="PAS-like_dom_sf"/>
</dbReference>
<protein>
    <recommendedName>
        <fullName evidence="3">histidine kinase</fullName>
        <ecNumber evidence="3">2.7.13.3</ecNumber>
    </recommendedName>
</protein>
<keyword evidence="5" id="KW-0597">Phosphoprotein</keyword>
<dbReference type="CDD" id="cd00082">
    <property type="entry name" value="HisKA"/>
    <property type="match status" value="1"/>
</dbReference>
<dbReference type="CDD" id="cd00130">
    <property type="entry name" value="PAS"/>
    <property type="match status" value="1"/>
</dbReference>
<name>A0A8G2BJK2_9PROT</name>
<feature type="transmembrane region" description="Helical" evidence="13">
    <location>
        <begin position="23"/>
        <end position="43"/>
    </location>
</feature>
<keyword evidence="13" id="KW-1133">Transmembrane helix</keyword>
<evidence type="ECO:0000256" key="11">
    <source>
        <dbReference type="ARBA" id="ARBA00023136"/>
    </source>
</evidence>
<dbReference type="InterPro" id="IPR050351">
    <property type="entry name" value="BphY/WalK/GraS-like"/>
</dbReference>
<dbReference type="AlphaFoldDB" id="A0A8G2BJK2"/>
<dbReference type="PANTHER" id="PTHR45453:SF1">
    <property type="entry name" value="PHOSPHATE REGULON SENSOR PROTEIN PHOR"/>
    <property type="match status" value="1"/>
</dbReference>
<dbReference type="InterPro" id="IPR000014">
    <property type="entry name" value="PAS"/>
</dbReference>
<dbReference type="GO" id="GO:0005886">
    <property type="term" value="C:plasma membrane"/>
    <property type="evidence" value="ECO:0007669"/>
    <property type="project" value="UniProtKB-SubCell"/>
</dbReference>
<dbReference type="SUPFAM" id="SSF55874">
    <property type="entry name" value="ATPase domain of HSP90 chaperone/DNA topoisomerase II/histidine kinase"/>
    <property type="match status" value="1"/>
</dbReference>
<evidence type="ECO:0000256" key="5">
    <source>
        <dbReference type="ARBA" id="ARBA00022553"/>
    </source>
</evidence>
<dbReference type="GO" id="GO:0016036">
    <property type="term" value="P:cellular response to phosphate starvation"/>
    <property type="evidence" value="ECO:0007669"/>
    <property type="project" value="TreeGrafter"/>
</dbReference>
<dbReference type="InterPro" id="IPR005467">
    <property type="entry name" value="His_kinase_dom"/>
</dbReference>
<evidence type="ECO:0000259" key="14">
    <source>
        <dbReference type="PROSITE" id="PS50109"/>
    </source>
</evidence>
<sequence>MAEVRTTHEERSRPMAAPAWSTVWRMAGLLALVPGLLFVGLAALGEIGMPAALGSAAATYLALILIVRRHLRELLILRQHLDERSQAVDLDTALADRRGAISLIGDTGPAAELALSLERADRQFTAWMKAAHRQAETPRRVIQAIPDPLLLVDGRSRIVRANRAAQRQFGQHIEGRDLSAVIRHPAVLAAVRDAQAGKPTSTVEFEIAAPTERTFTVQVETLPEGTDLPQAALLLFVDLTAVRRSEQMRVDFVANVSHELRTPLSTLMGFIETLQGPARDDDDARDRFLEIMRLQSLRMSRLVNDLLSLSRIETNEHSAPTRKIELKPILEGVKATLDLEARRKDMRVALDIDDGLPPVFGESDELTQVLQNLMDNAIKYGRSGTIIEVAAGPAEKVPAAYPGKRDGAIAVRVRDRGDGIDAGHIPRLTERFYRVDTARSRELGGTGLGLAIVKHIVGRHRGALTIESIRGEGTTVTVFLPKAPANGGNAESAVKPDDRAGSRSITAA</sequence>
<dbReference type="OrthoDB" id="9813151at2"/>
<feature type="domain" description="Histidine kinase" evidence="14">
    <location>
        <begin position="255"/>
        <end position="484"/>
    </location>
</feature>
<evidence type="ECO:0000256" key="7">
    <source>
        <dbReference type="ARBA" id="ARBA00022741"/>
    </source>
</evidence>
<evidence type="ECO:0000256" key="4">
    <source>
        <dbReference type="ARBA" id="ARBA00022475"/>
    </source>
</evidence>
<dbReference type="InterPro" id="IPR036890">
    <property type="entry name" value="HATPase_C_sf"/>
</dbReference>
<dbReference type="InterPro" id="IPR003661">
    <property type="entry name" value="HisK_dim/P_dom"/>
</dbReference>
<feature type="region of interest" description="Disordered" evidence="12">
    <location>
        <begin position="484"/>
        <end position="508"/>
    </location>
</feature>
<keyword evidence="13" id="KW-0812">Transmembrane</keyword>
<dbReference type="EC" id="2.7.13.3" evidence="3"/>
<dbReference type="SUPFAM" id="SSF47384">
    <property type="entry name" value="Homodimeric domain of signal transducing histidine kinase"/>
    <property type="match status" value="1"/>
</dbReference>
<evidence type="ECO:0000256" key="8">
    <source>
        <dbReference type="ARBA" id="ARBA00022777"/>
    </source>
</evidence>